<name>A0AAD3M7B1_LATJO</name>
<reference evidence="1" key="1">
    <citation type="submission" date="2022-08" db="EMBL/GenBank/DDBJ databases">
        <title>Genome sequencing of akame (Lates japonicus).</title>
        <authorList>
            <person name="Hashiguchi Y."/>
            <person name="Takahashi H."/>
        </authorList>
    </citation>
    <scope>NUCLEOTIDE SEQUENCE</scope>
    <source>
        <strain evidence="1">Kochi</strain>
    </source>
</reference>
<keyword evidence="2" id="KW-1185">Reference proteome</keyword>
<comment type="caution">
    <text evidence="1">The sequence shown here is derived from an EMBL/GenBank/DDBJ whole genome shotgun (WGS) entry which is preliminary data.</text>
</comment>
<accession>A0AAD3M7B1</accession>
<gene>
    <name evidence="1" type="ORF">AKAME5_002737400</name>
</gene>
<organism evidence="1 2">
    <name type="scientific">Lates japonicus</name>
    <name type="common">Japanese lates</name>
    <dbReference type="NCBI Taxonomy" id="270547"/>
    <lineage>
        <taxon>Eukaryota</taxon>
        <taxon>Metazoa</taxon>
        <taxon>Chordata</taxon>
        <taxon>Craniata</taxon>
        <taxon>Vertebrata</taxon>
        <taxon>Euteleostomi</taxon>
        <taxon>Actinopterygii</taxon>
        <taxon>Neopterygii</taxon>
        <taxon>Teleostei</taxon>
        <taxon>Neoteleostei</taxon>
        <taxon>Acanthomorphata</taxon>
        <taxon>Carangaria</taxon>
        <taxon>Carangaria incertae sedis</taxon>
        <taxon>Centropomidae</taxon>
        <taxon>Lates</taxon>
    </lineage>
</organism>
<dbReference type="EMBL" id="BRZM01003525">
    <property type="protein sequence ID" value="GLD49017.1"/>
    <property type="molecule type" value="Genomic_DNA"/>
</dbReference>
<dbReference type="AlphaFoldDB" id="A0AAD3M7B1"/>
<evidence type="ECO:0000313" key="1">
    <source>
        <dbReference type="EMBL" id="GLD49017.1"/>
    </source>
</evidence>
<dbReference type="Proteomes" id="UP001279410">
    <property type="component" value="Unassembled WGS sequence"/>
</dbReference>
<protein>
    <submittedName>
        <fullName evidence="1">Protein patched homolog 1</fullName>
    </submittedName>
</protein>
<evidence type="ECO:0000313" key="2">
    <source>
        <dbReference type="Proteomes" id="UP001279410"/>
    </source>
</evidence>
<sequence>MRHFLYLGHHTSPTTTCSADLTLPASPLLLQLPRWDPPSPGGGLNRERSAALASPSCTGTCPVLKKEITEHAPPLLGRKAAIVVVLWASRPQPVRGTMVHDGLYLTDIVPRDTKEYDFTHHQFKHFYNMCTWSSGRFDAGTGRQGRITADSYRNGTEDLSSCMFSSRPAPRKEPFNYSQGFLTATGQEQAPQWLWSTCLPAVVDGAISTLLGVSHAGRVRSDFIMR</sequence>
<proteinExistence type="predicted"/>